<reference evidence="3" key="1">
    <citation type="submission" date="2005-03" db="EMBL/GenBank/DDBJ databases">
        <title>Comparison of the complete genome sequences of Rhodococcus erythropolis PR4 and Rhodococcus opacus B4.</title>
        <authorList>
            <person name="Takarada H."/>
            <person name="Sekine M."/>
            <person name="Hosoyama A."/>
            <person name="Yamada R."/>
            <person name="Fujisawa T."/>
            <person name="Omata S."/>
            <person name="Shimizu A."/>
            <person name="Tsukatani N."/>
            <person name="Tanikawa S."/>
            <person name="Fujita N."/>
            <person name="Harayama S."/>
        </authorList>
    </citation>
    <scope>NUCLEOTIDE SEQUENCE [LARGE SCALE GENOMIC DNA]</scope>
    <source>
        <strain evidence="3">PR4 / NBRC 100887</strain>
    </source>
</reference>
<evidence type="ECO:0000256" key="1">
    <source>
        <dbReference type="SAM" id="MobiDB-lite"/>
    </source>
</evidence>
<accession>C1A244</accession>
<dbReference type="RefSeq" id="WP_020908327.1">
    <property type="nucleotide sequence ID" value="NC_012490.1"/>
</dbReference>
<feature type="region of interest" description="Disordered" evidence="1">
    <location>
        <begin position="93"/>
        <end position="217"/>
    </location>
</feature>
<protein>
    <submittedName>
        <fullName evidence="2">Uncharacterized protein</fullName>
    </submittedName>
</protein>
<dbReference type="eggNOG" id="ENOG502ZKD4">
    <property type="taxonomic scope" value="Bacteria"/>
</dbReference>
<proteinExistence type="predicted"/>
<dbReference type="EMBL" id="AP008957">
    <property type="protein sequence ID" value="BAH34679.1"/>
    <property type="molecule type" value="Genomic_DNA"/>
</dbReference>
<dbReference type="HOGENOM" id="CLU_1085359_0_0_11"/>
<dbReference type="AlphaFoldDB" id="C1A244"/>
<name>C1A244_RHOE4</name>
<evidence type="ECO:0000313" key="3">
    <source>
        <dbReference type="Proteomes" id="UP000002204"/>
    </source>
</evidence>
<gene>
    <name evidence="2" type="ordered locus">RER_39710</name>
</gene>
<feature type="compositionally biased region" description="Basic and acidic residues" evidence="1">
    <location>
        <begin position="176"/>
        <end position="185"/>
    </location>
</feature>
<organism evidence="2 3">
    <name type="scientific">Rhodococcus erythropolis (strain PR4 / NBRC 100887)</name>
    <dbReference type="NCBI Taxonomy" id="234621"/>
    <lineage>
        <taxon>Bacteria</taxon>
        <taxon>Bacillati</taxon>
        <taxon>Actinomycetota</taxon>
        <taxon>Actinomycetes</taxon>
        <taxon>Mycobacteriales</taxon>
        <taxon>Nocardiaceae</taxon>
        <taxon>Rhodococcus</taxon>
        <taxon>Rhodococcus erythropolis group</taxon>
    </lineage>
</organism>
<dbReference type="Proteomes" id="UP000002204">
    <property type="component" value="Chromosome"/>
</dbReference>
<evidence type="ECO:0000313" key="2">
    <source>
        <dbReference type="EMBL" id="BAH34679.1"/>
    </source>
</evidence>
<dbReference type="KEGG" id="rer:RER_39710"/>
<reference evidence="2 3" key="2">
    <citation type="journal article" date="2006" name="Environ. Microbiol.">
        <title>Sequence analysis of three plasmids harboured in Rhodococcus erythropolis strain PR4.</title>
        <authorList>
            <person name="Sekine M."/>
            <person name="Tanikawa S."/>
            <person name="Omata S."/>
            <person name="Saito M."/>
            <person name="Fujisawa T."/>
            <person name="Tsukatani N."/>
            <person name="Tajima T."/>
            <person name="Sekigawa T."/>
            <person name="Kosugi H."/>
            <person name="Matsuo Y."/>
            <person name="Nishiko R."/>
            <person name="Imamura K."/>
            <person name="Ito M."/>
            <person name="Narita H."/>
            <person name="Tago S."/>
            <person name="Fujita N."/>
            <person name="Harayama S."/>
        </authorList>
    </citation>
    <scope>NUCLEOTIDE SEQUENCE [LARGE SCALE GENOMIC DNA]</scope>
    <source>
        <strain evidence="3">PR4 / NBRC 100887</strain>
    </source>
</reference>
<sequence>MPYSNLSDDYYDRTEFLRLSRSALAMTTEAQVFASRSQTNGFIPREALRRLTTSPDPESDAAELVKAGVWELLPDGWQIPWNNQRTADQVAADRERDRIRKAHSRGNHSDCPNYYTCKNAASGSDSRKESRSESRKESAGQPNPIQPNPKEQGLGLGKGQNLDSTPSPSGGARPEPAPKTKDDQNRAPQKPNGAQTEGAHPNGFRPDGTPWPDDRDLIEMVEPDGTRRFETLQDELVKILDADGNRLDTEGKVIAP</sequence>
<feature type="compositionally biased region" description="Basic and acidic residues" evidence="1">
    <location>
        <begin position="125"/>
        <end position="138"/>
    </location>
</feature>